<name>A9NFT7_ACHLI</name>
<evidence type="ECO:0000256" key="1">
    <source>
        <dbReference type="ARBA" id="ARBA00001946"/>
    </source>
</evidence>
<keyword evidence="9" id="KW-0547">Nucleotide-binding</keyword>
<evidence type="ECO:0000256" key="3">
    <source>
        <dbReference type="ARBA" id="ARBA00005224"/>
    </source>
</evidence>
<protein>
    <recommendedName>
        <fullName evidence="5 13">Methionine adenosyltransferase</fullName>
        <ecNumber evidence="5 13">2.5.1.6</ecNumber>
    </recommendedName>
</protein>
<dbReference type="GO" id="GO:0006730">
    <property type="term" value="P:one-carbon metabolic process"/>
    <property type="evidence" value="ECO:0007669"/>
    <property type="project" value="UniProtKB-KW"/>
</dbReference>
<dbReference type="PIRSF" id="PIRSF000497">
    <property type="entry name" value="MAT"/>
    <property type="match status" value="1"/>
</dbReference>
<evidence type="ECO:0000256" key="7">
    <source>
        <dbReference type="ARBA" id="ARBA00022679"/>
    </source>
</evidence>
<dbReference type="Pfam" id="PF02773">
    <property type="entry name" value="S-AdoMet_synt_C"/>
    <property type="match status" value="1"/>
</dbReference>
<sequence length="382" mass="41592">MKIITSESVFKGHPDKICDQISDAILDAHLEQDRNARVAVETAIKDDVVFIFGEVTSKASVNYKEVALTTLKEIGYDDPFDVIEKISKQSDDIALGVNHTNDHEQGAGDQGLMFGYACKETPEFMPLPIVVAHDIARSIDELRKAKYGHVFGPDGKCQVSVVYENDEPIAYETIVVSAQTKHGIQLDYAKEIILNEVLKLLIGEDLSHIQVLINPTGAFVVGGPYGDSGLTGRKIIVDTYGGYAKHGGGAFSGKDVSKVDRSAAYYARFVAKALVAANLANRCEVSVSYSIGVANPVSVSVDTFGTGVTSDDVLLKLIKENFNFTPSSIIKELNLDKVKFKPLASYGHIGRVDLDVAWEKVDAKAKQLSESYEQTKRTAQVL</sequence>
<dbReference type="NCBIfam" id="TIGR01034">
    <property type="entry name" value="metK"/>
    <property type="match status" value="1"/>
</dbReference>
<comment type="cofactor">
    <cofactor evidence="2">
        <name>K(+)</name>
        <dbReference type="ChEBI" id="CHEBI:29103"/>
    </cofactor>
</comment>
<dbReference type="GO" id="GO:0004478">
    <property type="term" value="F:methionine adenosyltransferase activity"/>
    <property type="evidence" value="ECO:0007669"/>
    <property type="project" value="UniProtKB-UniRule"/>
</dbReference>
<keyword evidence="20" id="KW-1185">Reference proteome</keyword>
<dbReference type="Pfam" id="PF02772">
    <property type="entry name" value="S-AdoMet_synt_M"/>
    <property type="match status" value="1"/>
</dbReference>
<dbReference type="InterPro" id="IPR022631">
    <property type="entry name" value="ADOMET_SYNTHASE_CS"/>
</dbReference>
<dbReference type="CDD" id="cd18079">
    <property type="entry name" value="S-AdoMet_synt"/>
    <property type="match status" value="1"/>
</dbReference>
<dbReference type="EC" id="2.5.1.6" evidence="5 13"/>
<dbReference type="GO" id="GO:0006556">
    <property type="term" value="P:S-adenosylmethionine biosynthetic process"/>
    <property type="evidence" value="ECO:0007669"/>
    <property type="project" value="UniProtKB-UniRule"/>
</dbReference>
<evidence type="ECO:0000256" key="5">
    <source>
        <dbReference type="ARBA" id="ARBA00012828"/>
    </source>
</evidence>
<dbReference type="GO" id="GO:0005524">
    <property type="term" value="F:ATP binding"/>
    <property type="evidence" value="ECO:0007669"/>
    <property type="project" value="UniProtKB-KW"/>
</dbReference>
<evidence type="ECO:0000256" key="8">
    <source>
        <dbReference type="ARBA" id="ARBA00022723"/>
    </source>
</evidence>
<feature type="domain" description="S-adenosylmethionine synthetase C-terminal" evidence="18">
    <location>
        <begin position="221"/>
        <end position="360"/>
    </location>
</feature>
<evidence type="ECO:0000256" key="2">
    <source>
        <dbReference type="ARBA" id="ARBA00001958"/>
    </source>
</evidence>
<dbReference type="EMBL" id="CP000896">
    <property type="protein sequence ID" value="ABX81217.1"/>
    <property type="molecule type" value="Genomic_DNA"/>
</dbReference>
<dbReference type="OrthoDB" id="9801686at2"/>
<evidence type="ECO:0000256" key="13">
    <source>
        <dbReference type="NCBIfam" id="TIGR01034"/>
    </source>
</evidence>
<evidence type="ECO:0000313" key="20">
    <source>
        <dbReference type="Proteomes" id="UP000008558"/>
    </source>
</evidence>
<dbReference type="AlphaFoldDB" id="A9NFT7"/>
<evidence type="ECO:0000256" key="4">
    <source>
        <dbReference type="ARBA" id="ARBA00009685"/>
    </source>
</evidence>
<dbReference type="GO" id="GO:0046872">
    <property type="term" value="F:metal ion binding"/>
    <property type="evidence" value="ECO:0007669"/>
    <property type="project" value="UniProtKB-KW"/>
</dbReference>
<dbReference type="InterPro" id="IPR022636">
    <property type="entry name" value="S-AdoMet_synthetase_sfam"/>
</dbReference>
<keyword evidence="6" id="KW-0554">One-carbon metabolism</keyword>
<reference evidence="19 20" key="1">
    <citation type="journal article" date="2011" name="J. Bacteriol.">
        <title>Complete genome and proteome of Acholeplasma laidlawii.</title>
        <authorList>
            <person name="Lazarev V.N."/>
            <person name="Levitskii S.A."/>
            <person name="Basovskii Y.I."/>
            <person name="Chukin M.M."/>
            <person name="Akopian T.A."/>
            <person name="Vereshchagin V.V."/>
            <person name="Kostrjukova E.S."/>
            <person name="Kovaleva G.Y."/>
            <person name="Kazanov M.D."/>
            <person name="Malko D.B."/>
            <person name="Vitreschak A.G."/>
            <person name="Sernova N.V."/>
            <person name="Gelfand M.S."/>
            <person name="Demina I.A."/>
            <person name="Serebryakova M.V."/>
            <person name="Galyamina M.A."/>
            <person name="Vtyurin N.N."/>
            <person name="Rogov S.I."/>
            <person name="Alexeev D.G."/>
            <person name="Ladygina V.G."/>
            <person name="Govorun V.M."/>
        </authorList>
    </citation>
    <scope>NUCLEOTIDE SEQUENCE [LARGE SCALE GENOMIC DNA]</scope>
    <source>
        <strain evidence="19 20">PG-8A</strain>
    </source>
</reference>
<keyword evidence="11 14" id="KW-0460">Magnesium</keyword>
<comment type="similarity">
    <text evidence="4 15">Belongs to the AdoMet synthase family.</text>
</comment>
<comment type="subunit">
    <text evidence="14">Homotetramer.</text>
</comment>
<dbReference type="InterPro" id="IPR022628">
    <property type="entry name" value="S-AdoMet_synt_N"/>
</dbReference>
<dbReference type="InterPro" id="IPR002133">
    <property type="entry name" value="S-AdoMet_synthetase"/>
</dbReference>
<dbReference type="PROSITE" id="PS00377">
    <property type="entry name" value="ADOMET_SYNTHASE_2"/>
    <property type="match status" value="1"/>
</dbReference>
<keyword evidence="8 14" id="KW-0479">Metal-binding</keyword>
<evidence type="ECO:0000256" key="6">
    <source>
        <dbReference type="ARBA" id="ARBA00022563"/>
    </source>
</evidence>
<dbReference type="GO" id="GO:0005737">
    <property type="term" value="C:cytoplasm"/>
    <property type="evidence" value="ECO:0007669"/>
    <property type="project" value="UniProtKB-SubCell"/>
</dbReference>
<dbReference type="eggNOG" id="COG0192">
    <property type="taxonomic scope" value="Bacteria"/>
</dbReference>
<dbReference type="UniPathway" id="UPA00315">
    <property type="reaction ID" value="UER00080"/>
</dbReference>
<dbReference type="KEGG" id="acl:ACL_0600"/>
<evidence type="ECO:0000256" key="11">
    <source>
        <dbReference type="ARBA" id="ARBA00022842"/>
    </source>
</evidence>
<dbReference type="RefSeq" id="WP_012242548.1">
    <property type="nucleotide sequence ID" value="NC_010163.1"/>
</dbReference>
<dbReference type="Pfam" id="PF00438">
    <property type="entry name" value="S-AdoMet_synt_N"/>
    <property type="match status" value="1"/>
</dbReference>
<keyword evidence="12 14" id="KW-0630">Potassium</keyword>
<evidence type="ECO:0000256" key="14">
    <source>
        <dbReference type="RuleBase" id="RU000542"/>
    </source>
</evidence>
<evidence type="ECO:0000256" key="15">
    <source>
        <dbReference type="RuleBase" id="RU004462"/>
    </source>
</evidence>
<evidence type="ECO:0000259" key="16">
    <source>
        <dbReference type="Pfam" id="PF00438"/>
    </source>
</evidence>
<gene>
    <name evidence="19" type="primary">metK2</name>
    <name evidence="19" type="ordered locus">ACL_0600</name>
</gene>
<feature type="domain" description="S-adenosylmethionine synthetase central" evidence="17">
    <location>
        <begin position="104"/>
        <end position="219"/>
    </location>
</feature>
<evidence type="ECO:0000256" key="12">
    <source>
        <dbReference type="ARBA" id="ARBA00022958"/>
    </source>
</evidence>
<accession>A9NFT7</accession>
<evidence type="ECO:0000313" key="19">
    <source>
        <dbReference type="EMBL" id="ABX81217.1"/>
    </source>
</evidence>
<comment type="cofactor">
    <cofactor evidence="1">
        <name>Mg(2+)</name>
        <dbReference type="ChEBI" id="CHEBI:18420"/>
    </cofactor>
</comment>
<dbReference type="HOGENOM" id="CLU_041802_1_1_14"/>
<dbReference type="PANTHER" id="PTHR11964">
    <property type="entry name" value="S-ADENOSYLMETHIONINE SYNTHETASE"/>
    <property type="match status" value="1"/>
</dbReference>
<dbReference type="STRING" id="441768.ACL_0600"/>
<proteinExistence type="inferred from homology"/>
<evidence type="ECO:0000256" key="10">
    <source>
        <dbReference type="ARBA" id="ARBA00022840"/>
    </source>
</evidence>
<dbReference type="GeneID" id="41338772"/>
<dbReference type="Gene3D" id="3.30.300.10">
    <property type="match status" value="3"/>
</dbReference>
<keyword evidence="7 19" id="KW-0808">Transferase</keyword>
<organism evidence="19 20">
    <name type="scientific">Acholeplasma laidlawii (strain PG-8A)</name>
    <dbReference type="NCBI Taxonomy" id="441768"/>
    <lineage>
        <taxon>Bacteria</taxon>
        <taxon>Bacillati</taxon>
        <taxon>Mycoplasmatota</taxon>
        <taxon>Mollicutes</taxon>
        <taxon>Acholeplasmatales</taxon>
        <taxon>Acholeplasmataceae</taxon>
        <taxon>Acholeplasma</taxon>
    </lineage>
</organism>
<evidence type="ECO:0000259" key="18">
    <source>
        <dbReference type="Pfam" id="PF02773"/>
    </source>
</evidence>
<evidence type="ECO:0000259" key="17">
    <source>
        <dbReference type="Pfam" id="PF02772"/>
    </source>
</evidence>
<feature type="domain" description="S-adenosylmethionine synthetase N-terminal" evidence="16">
    <location>
        <begin position="3"/>
        <end position="79"/>
    </location>
</feature>
<dbReference type="InterPro" id="IPR022629">
    <property type="entry name" value="S-AdoMet_synt_central"/>
</dbReference>
<dbReference type="SUPFAM" id="SSF55973">
    <property type="entry name" value="S-adenosylmethionine synthetase"/>
    <property type="match status" value="3"/>
</dbReference>
<dbReference type="InterPro" id="IPR022630">
    <property type="entry name" value="S-AdoMet_synt_C"/>
</dbReference>
<keyword evidence="10" id="KW-0067">ATP-binding</keyword>
<dbReference type="Proteomes" id="UP000008558">
    <property type="component" value="Chromosome"/>
</dbReference>
<comment type="subcellular location">
    <subcellularLocation>
        <location evidence="14">Cytoplasm</location>
    </subcellularLocation>
</comment>
<comment type="pathway">
    <text evidence="3">Amino-acid biosynthesis; S-adenosyl-L-methionine biosynthesis; S-adenosyl-L-methionine from L-methionine: step 1/1.</text>
</comment>
<dbReference type="PROSITE" id="PS00376">
    <property type="entry name" value="ADOMET_SYNTHASE_1"/>
    <property type="match status" value="1"/>
</dbReference>
<evidence type="ECO:0000256" key="9">
    <source>
        <dbReference type="ARBA" id="ARBA00022741"/>
    </source>
</evidence>